<dbReference type="OMA" id="SAEHINN"/>
<dbReference type="OrthoDB" id="6620643at2759"/>
<evidence type="ECO:0000313" key="2">
    <source>
        <dbReference type="Proteomes" id="UP000094527"/>
    </source>
</evidence>
<sequence>MELAQPDTETKITIMQLGPCQPDIDFPENSRGRRFAASYYQLKTTTGLRIQRKWLCYSLRLDKVYCETCWLFGNRGSPYYRSEWTNGIDDWQHLSQKIITHETSMSHIQSMKSRIDYEDNKTIKSSFDREILREADKWKQVLQRIFKTILSLCASNNPLRGHKEKSRCLRKSWQLFEGTQTNCRVRSHFKRRAS</sequence>
<dbReference type="EMBL" id="LJIJ01005566">
    <property type="protein sequence ID" value="ODM87323.1"/>
    <property type="molecule type" value="Genomic_DNA"/>
</dbReference>
<protein>
    <submittedName>
        <fullName evidence="1">Zinc finger MYM-type protein 5</fullName>
    </submittedName>
</protein>
<organism evidence="1 2">
    <name type="scientific">Orchesella cincta</name>
    <name type="common">Springtail</name>
    <name type="synonym">Podura cincta</name>
    <dbReference type="NCBI Taxonomy" id="48709"/>
    <lineage>
        <taxon>Eukaryota</taxon>
        <taxon>Metazoa</taxon>
        <taxon>Ecdysozoa</taxon>
        <taxon>Arthropoda</taxon>
        <taxon>Hexapoda</taxon>
        <taxon>Collembola</taxon>
        <taxon>Entomobryomorpha</taxon>
        <taxon>Entomobryoidea</taxon>
        <taxon>Orchesellidae</taxon>
        <taxon>Orchesellinae</taxon>
        <taxon>Orchesella</taxon>
    </lineage>
</organism>
<reference evidence="1 2" key="1">
    <citation type="journal article" date="2016" name="Genome Biol. Evol.">
        <title>Gene Family Evolution Reflects Adaptation to Soil Environmental Stressors in the Genome of the Collembolan Orchesella cincta.</title>
        <authorList>
            <person name="Faddeeva-Vakhrusheva A."/>
            <person name="Derks M.F."/>
            <person name="Anvar S.Y."/>
            <person name="Agamennone V."/>
            <person name="Suring W."/>
            <person name="Smit S."/>
            <person name="van Straalen N.M."/>
            <person name="Roelofs D."/>
        </authorList>
    </citation>
    <scope>NUCLEOTIDE SEQUENCE [LARGE SCALE GENOMIC DNA]</scope>
    <source>
        <tissue evidence="1">Mixed pool</tissue>
    </source>
</reference>
<keyword evidence="2" id="KW-1185">Reference proteome</keyword>
<accession>A0A1D2M2X6</accession>
<gene>
    <name evidence="1" type="ORF">Ocin01_19360</name>
</gene>
<dbReference type="STRING" id="48709.A0A1D2M2X6"/>
<evidence type="ECO:0000313" key="1">
    <source>
        <dbReference type="EMBL" id="ODM87323.1"/>
    </source>
</evidence>
<comment type="caution">
    <text evidence="1">The sequence shown here is derived from an EMBL/GenBank/DDBJ whole genome shotgun (WGS) entry which is preliminary data.</text>
</comment>
<dbReference type="Proteomes" id="UP000094527">
    <property type="component" value="Unassembled WGS sequence"/>
</dbReference>
<name>A0A1D2M2X6_ORCCI</name>
<dbReference type="AlphaFoldDB" id="A0A1D2M2X6"/>
<proteinExistence type="predicted"/>